<feature type="compositionally biased region" description="Polar residues" evidence="1">
    <location>
        <begin position="93"/>
        <end position="105"/>
    </location>
</feature>
<feature type="region of interest" description="Disordered" evidence="1">
    <location>
        <begin position="58"/>
        <end position="142"/>
    </location>
</feature>
<name>A0AAE0FFH3_9CHLO</name>
<reference evidence="2 3" key="1">
    <citation type="journal article" date="2015" name="Genome Biol. Evol.">
        <title>Comparative Genomics of a Bacterivorous Green Alga Reveals Evolutionary Causalities and Consequences of Phago-Mixotrophic Mode of Nutrition.</title>
        <authorList>
            <person name="Burns J.A."/>
            <person name="Paasch A."/>
            <person name="Narechania A."/>
            <person name="Kim E."/>
        </authorList>
    </citation>
    <scope>NUCLEOTIDE SEQUENCE [LARGE SCALE GENOMIC DNA]</scope>
    <source>
        <strain evidence="2 3">PLY_AMNH</strain>
    </source>
</reference>
<dbReference type="EMBL" id="LGRX02019282">
    <property type="protein sequence ID" value="KAK3258760.1"/>
    <property type="molecule type" value="Genomic_DNA"/>
</dbReference>
<keyword evidence="3" id="KW-1185">Reference proteome</keyword>
<evidence type="ECO:0000313" key="3">
    <source>
        <dbReference type="Proteomes" id="UP001190700"/>
    </source>
</evidence>
<feature type="compositionally biased region" description="Polar residues" evidence="1">
    <location>
        <begin position="112"/>
        <end position="128"/>
    </location>
</feature>
<protein>
    <submittedName>
        <fullName evidence="2">Uncharacterized protein</fullName>
    </submittedName>
</protein>
<gene>
    <name evidence="2" type="ORF">CYMTET_32208</name>
</gene>
<dbReference type="AlphaFoldDB" id="A0AAE0FFH3"/>
<sequence length="236" mass="25007">MPQQMARHMRQLSGDARAGHGRIWYSQSIFAAADGEAHRSATTVTPERGRGVSKPSATAAMQQQMAGTSLQRHAAADGEEHRGCYNGAWHPPTASTTGNDRNNLAHTICEDSASTHTPGAEGTQSRTTRATHDFPTGPHRPAAHSTVHVAACQDIPVQCGAGPEPRDGAGPHACAMPQAPRGVDWGMDALGARVEDGHNAPTSRADVADLVLETQSLQYQGTCIHGLFVYATWYTA</sequence>
<dbReference type="Proteomes" id="UP001190700">
    <property type="component" value="Unassembled WGS sequence"/>
</dbReference>
<proteinExistence type="predicted"/>
<evidence type="ECO:0000313" key="2">
    <source>
        <dbReference type="EMBL" id="KAK3258760.1"/>
    </source>
</evidence>
<accession>A0AAE0FFH3</accession>
<organism evidence="2 3">
    <name type="scientific">Cymbomonas tetramitiformis</name>
    <dbReference type="NCBI Taxonomy" id="36881"/>
    <lineage>
        <taxon>Eukaryota</taxon>
        <taxon>Viridiplantae</taxon>
        <taxon>Chlorophyta</taxon>
        <taxon>Pyramimonadophyceae</taxon>
        <taxon>Pyramimonadales</taxon>
        <taxon>Pyramimonadaceae</taxon>
        <taxon>Cymbomonas</taxon>
    </lineage>
</organism>
<evidence type="ECO:0000256" key="1">
    <source>
        <dbReference type="SAM" id="MobiDB-lite"/>
    </source>
</evidence>
<comment type="caution">
    <text evidence="2">The sequence shown here is derived from an EMBL/GenBank/DDBJ whole genome shotgun (WGS) entry which is preliminary data.</text>
</comment>
<feature type="compositionally biased region" description="Basic and acidic residues" evidence="1">
    <location>
        <begin position="74"/>
        <end position="83"/>
    </location>
</feature>